<dbReference type="Pfam" id="PF19278">
    <property type="entry name" value="Hydant_A_C"/>
    <property type="match status" value="1"/>
</dbReference>
<evidence type="ECO:0000259" key="3">
    <source>
        <dbReference type="Pfam" id="PF05378"/>
    </source>
</evidence>
<dbReference type="OrthoDB" id="9768323at2"/>
<name>A0A1S1PK95_9ACTN</name>
<dbReference type="PANTHER" id="PTHR11365:SF23">
    <property type="entry name" value="HYPOTHETICAL 5-OXOPROLINASE (EUROFUNG)-RELATED"/>
    <property type="match status" value="1"/>
</dbReference>
<feature type="region of interest" description="Disordered" evidence="1">
    <location>
        <begin position="1"/>
        <end position="21"/>
    </location>
</feature>
<dbReference type="PANTHER" id="PTHR11365">
    <property type="entry name" value="5-OXOPROLINASE RELATED"/>
    <property type="match status" value="1"/>
</dbReference>
<dbReference type="GO" id="GO:0017168">
    <property type="term" value="F:5-oxoprolinase (ATP-hydrolyzing) activity"/>
    <property type="evidence" value="ECO:0007669"/>
    <property type="project" value="TreeGrafter"/>
</dbReference>
<dbReference type="InterPro" id="IPR045079">
    <property type="entry name" value="Oxoprolinase-like"/>
</dbReference>
<feature type="domain" description="Hydantoinase/oxoprolinase N-terminal" evidence="3">
    <location>
        <begin position="28"/>
        <end position="209"/>
    </location>
</feature>
<dbReference type="Proteomes" id="UP000179769">
    <property type="component" value="Unassembled WGS sequence"/>
</dbReference>
<dbReference type="GO" id="GO:0006749">
    <property type="term" value="P:glutathione metabolic process"/>
    <property type="evidence" value="ECO:0007669"/>
    <property type="project" value="TreeGrafter"/>
</dbReference>
<evidence type="ECO:0000256" key="1">
    <source>
        <dbReference type="SAM" id="MobiDB-lite"/>
    </source>
</evidence>
<comment type="caution">
    <text evidence="5">The sequence shown here is derived from an EMBL/GenBank/DDBJ whole genome shotgun (WGS) entry which is preliminary data.</text>
</comment>
<organism evidence="5 6">
    <name type="scientific">Parafrankia soli</name>
    <dbReference type="NCBI Taxonomy" id="2599596"/>
    <lineage>
        <taxon>Bacteria</taxon>
        <taxon>Bacillati</taxon>
        <taxon>Actinomycetota</taxon>
        <taxon>Actinomycetes</taxon>
        <taxon>Frankiales</taxon>
        <taxon>Frankiaceae</taxon>
        <taxon>Parafrankia</taxon>
    </lineage>
</organism>
<accession>A0A1S1PK95</accession>
<proteinExistence type="predicted"/>
<evidence type="ECO:0000259" key="2">
    <source>
        <dbReference type="Pfam" id="PF01968"/>
    </source>
</evidence>
<feature type="domain" description="Acetophenone carboxylase-like C-terminal" evidence="4">
    <location>
        <begin position="718"/>
        <end position="787"/>
    </location>
</feature>
<dbReference type="InterPro" id="IPR002821">
    <property type="entry name" value="Hydantoinase_A"/>
</dbReference>
<dbReference type="GO" id="GO:0005829">
    <property type="term" value="C:cytosol"/>
    <property type="evidence" value="ECO:0007669"/>
    <property type="project" value="TreeGrafter"/>
</dbReference>
<dbReference type="InterPro" id="IPR049517">
    <property type="entry name" value="ACX-like_C"/>
</dbReference>
<sequence>MISTPRTPRIPTARAPKAPRGGAVGGYRVAVDVGGTFTDLVLRRPDGTEAVHKTSSTPGDPARAVVAGLTALAAAERLAPHELLGRTETIVHGTTITTNALITGSGACTGLVTTAGLRDVLPARQGSREDQFASKSAPPPPLVPRRLVIPVRERVDRTGAVVTPLDESDVRRAAGRLRAAGVEAVAVSFVFSYLFDGHERQAAAILAQELPGVFVTTASRLVPQVRMFERTTTTALNAYVGPVLRDYLDGLADRLAELGYGGRVLIMQSNGGVVGLEQAADRAVETLLSGPAGAPAAVAEIVRTLGTRAARAGAGGTGGAAGVDRAGPPTRPPDTITIDMGGTSFEASLARGGRTETTSNGSLAGHPVCLPALDISTIGAGGGSVAWVTAGGLPRVGPRSAGAVPGPAGYGRGGTEPTVTDADLLLGYLDPDGFSDGIGLSRDAAVRAVGGLAERLGIRGSAGRHPDTAVTDAAVIDTGVIDDAVIEAAAGVHRAVNAAMADSLRLLTGRRGLDPRRFALVAAGGAGPVHAVEIARELGIPLVVVPAGASVLCARGMLRTDLVRYYVTTLRPDPRDPGAPPVPSDLDAAFDRMAAEALDDLPPHLAGAGRVGFTRSADVRYAGQVHEIPVPFADPAVPMDHAVPAEPAGSVLPRTDDAGLKDLLERFHDEHELRYGYRRPELAVEIVNLRLVARVPTLPPVPADSPAPPGPAHPAAVAPPIRAAALTEPTEPTAAARRREVWFDGGFREVNVHDPATLSPGCPHQGPALVAHPASTVVVPPGYAFELAEDGTVLVFAATDTADAVLHRVGLGLGLVAGDGDGDGDAAAR</sequence>
<dbReference type="RefSeq" id="WP_071066762.1">
    <property type="nucleotide sequence ID" value="NZ_MAXA01000265.1"/>
</dbReference>
<evidence type="ECO:0000313" key="6">
    <source>
        <dbReference type="Proteomes" id="UP000179769"/>
    </source>
</evidence>
<reference evidence="6" key="1">
    <citation type="submission" date="2016-07" db="EMBL/GenBank/DDBJ databases">
        <title>Frankia sp. NRRL B-16219 Genome sequencing.</title>
        <authorList>
            <person name="Ghodhbane-Gtari F."/>
            <person name="Swanson E."/>
            <person name="Gueddou A."/>
            <person name="Louati M."/>
            <person name="Nouioui I."/>
            <person name="Hezbri K."/>
            <person name="Abebe-Akele F."/>
            <person name="Simpson S."/>
            <person name="Morris K."/>
            <person name="Thomas K."/>
            <person name="Gtari M."/>
            <person name="Tisa L.S."/>
        </authorList>
    </citation>
    <scope>NUCLEOTIDE SEQUENCE [LARGE SCALE GENOMIC DNA]</scope>
    <source>
        <strain evidence="6">NRRL B-16219</strain>
    </source>
</reference>
<dbReference type="Pfam" id="PF05378">
    <property type="entry name" value="Hydant_A_N"/>
    <property type="match status" value="1"/>
</dbReference>
<gene>
    <name evidence="5" type="ORF">BBK14_28020</name>
</gene>
<evidence type="ECO:0000259" key="4">
    <source>
        <dbReference type="Pfam" id="PF19278"/>
    </source>
</evidence>
<dbReference type="InterPro" id="IPR008040">
    <property type="entry name" value="Hydant_A_N"/>
</dbReference>
<dbReference type="EMBL" id="MAXA01000265">
    <property type="protein sequence ID" value="OHV20404.1"/>
    <property type="molecule type" value="Genomic_DNA"/>
</dbReference>
<dbReference type="AlphaFoldDB" id="A0A1S1PK95"/>
<keyword evidence="6" id="KW-1185">Reference proteome</keyword>
<feature type="domain" description="Hydantoinase A/oxoprolinase" evidence="2">
    <location>
        <begin position="314"/>
        <end position="563"/>
    </location>
</feature>
<protein>
    <submittedName>
        <fullName evidence="5">5-oxoprolinase</fullName>
    </submittedName>
</protein>
<dbReference type="Pfam" id="PF01968">
    <property type="entry name" value="Hydantoinase_A"/>
    <property type="match status" value="1"/>
</dbReference>
<evidence type="ECO:0000313" key="5">
    <source>
        <dbReference type="EMBL" id="OHV20404.1"/>
    </source>
</evidence>